<name>A0A8H7B545_9PLEO</name>
<gene>
    <name evidence="1" type="ORF">GT037_006029</name>
</gene>
<accession>A0A8H7B545</accession>
<dbReference type="RefSeq" id="XP_038786765.1">
    <property type="nucleotide sequence ID" value="XM_038931076.1"/>
</dbReference>
<dbReference type="GeneID" id="62204254"/>
<reference evidence="1" key="2">
    <citation type="submission" date="2020-08" db="EMBL/GenBank/DDBJ databases">
        <title>Draft Genome Sequence of Cumin Blight Pathogen Alternaria burnsii.</title>
        <authorList>
            <person name="Feng Z."/>
        </authorList>
    </citation>
    <scope>NUCLEOTIDE SEQUENCE</scope>
    <source>
        <strain evidence="1">CBS107.38</strain>
    </source>
</reference>
<dbReference type="EMBL" id="JAAABM010000007">
    <property type="protein sequence ID" value="KAF7676524.1"/>
    <property type="molecule type" value="Genomic_DNA"/>
</dbReference>
<comment type="caution">
    <text evidence="1">The sequence shown here is derived from an EMBL/GenBank/DDBJ whole genome shotgun (WGS) entry which is preliminary data.</text>
</comment>
<dbReference type="AlphaFoldDB" id="A0A8H7B545"/>
<protein>
    <submittedName>
        <fullName evidence="1">Uncharacterized protein</fullName>
    </submittedName>
</protein>
<evidence type="ECO:0000313" key="1">
    <source>
        <dbReference type="EMBL" id="KAF7676524.1"/>
    </source>
</evidence>
<reference evidence="1" key="1">
    <citation type="submission" date="2020-01" db="EMBL/GenBank/DDBJ databases">
        <authorList>
            <person name="Feng Z.H.Z."/>
        </authorList>
    </citation>
    <scope>NUCLEOTIDE SEQUENCE</scope>
    <source>
        <strain evidence="1">CBS107.38</strain>
    </source>
</reference>
<keyword evidence="2" id="KW-1185">Reference proteome</keyword>
<dbReference type="Proteomes" id="UP000596902">
    <property type="component" value="Unassembled WGS sequence"/>
</dbReference>
<proteinExistence type="predicted"/>
<sequence>MAALSIAAYFFARYQALGSHFRPFKVDHVCVDDLIDGTYHREAKNPKDMAFGLWAVLQRRTQSVMPRVDYGESKETIYTVFSRLLVEATGSPHLLLIAAMDNMEGQPSWAPNWASEEKHDSDWRDVEHIIRSNHGADSLKRRTADNIRISMLDKLAAFGSQVASGLPFDLPRMKQKTLEWAGPYGAWCSVCSPETEETHTNLPFGLVTLPSEPAMNAAGRTSDHPFKDLRSARRTYQRSKIYPERIYSGNKRRRSDKSLLARVAASSKDPYKQIEIQEWEGDWDADWAHEIDMERIDDIAAYYLFGKNADIFECYNDGDIMAGEDFGSWARRRIAEMRQVKEHRIHRYGKPTSSSPLSVLTHTMRNDSRPGRTSATILTAPHANSHETTLPTSLSDIRAHLTLACALAPSENLKQRCCSRNLPALPIIYGFNWWGEYTWQWHRNMSGCWYLGYGHACQENCEEPCTRPCWGHMLYECYCEEFGVGTDWEVPAPEDVQRCSIVEWVSGKLREDMENDHDEVVWWRLQGTVKEDEQDSEADLGQQREYGNYFEDEYVILGKKDEDSDAWSLISSVDGRSCS</sequence>
<organism evidence="1 2">
    <name type="scientific">Alternaria burnsii</name>
    <dbReference type="NCBI Taxonomy" id="1187904"/>
    <lineage>
        <taxon>Eukaryota</taxon>
        <taxon>Fungi</taxon>
        <taxon>Dikarya</taxon>
        <taxon>Ascomycota</taxon>
        <taxon>Pezizomycotina</taxon>
        <taxon>Dothideomycetes</taxon>
        <taxon>Pleosporomycetidae</taxon>
        <taxon>Pleosporales</taxon>
        <taxon>Pleosporineae</taxon>
        <taxon>Pleosporaceae</taxon>
        <taxon>Alternaria</taxon>
        <taxon>Alternaria sect. Alternaria</taxon>
    </lineage>
</organism>
<evidence type="ECO:0000313" key="2">
    <source>
        <dbReference type="Proteomes" id="UP000596902"/>
    </source>
</evidence>